<dbReference type="FunFam" id="3.30.160.60:FF:000251">
    <property type="entry name" value="FEZ family zinc finger 2"/>
    <property type="match status" value="1"/>
</dbReference>
<feature type="domain" description="C2H2-type" evidence="7">
    <location>
        <begin position="225"/>
        <end position="252"/>
    </location>
</feature>
<dbReference type="SMART" id="SM00355">
    <property type="entry name" value="ZnF_C2H2"/>
    <property type="match status" value="6"/>
</dbReference>
<evidence type="ECO:0000256" key="6">
    <source>
        <dbReference type="SAM" id="MobiDB-lite"/>
    </source>
</evidence>
<dbReference type="GO" id="GO:0008270">
    <property type="term" value="F:zinc ion binding"/>
    <property type="evidence" value="ECO:0007669"/>
    <property type="project" value="UniProtKB-KW"/>
</dbReference>
<dbReference type="InterPro" id="IPR050331">
    <property type="entry name" value="Zinc_finger"/>
</dbReference>
<dbReference type="FunFam" id="3.30.160.60:FF:000194">
    <property type="entry name" value="Fez family zinc finger protein 2"/>
    <property type="match status" value="1"/>
</dbReference>
<feature type="domain" description="C2H2-type" evidence="7">
    <location>
        <begin position="253"/>
        <end position="280"/>
    </location>
</feature>
<feature type="region of interest" description="Disordered" evidence="6">
    <location>
        <begin position="37"/>
        <end position="63"/>
    </location>
</feature>
<proteinExistence type="predicted"/>
<dbReference type="GO" id="GO:0005634">
    <property type="term" value="C:nucleus"/>
    <property type="evidence" value="ECO:0007669"/>
    <property type="project" value="TreeGrafter"/>
</dbReference>
<dbReference type="Proteomes" id="UP000311919">
    <property type="component" value="Unassembled WGS sequence"/>
</dbReference>
<feature type="region of interest" description="Disordered" evidence="6">
    <location>
        <begin position="186"/>
        <end position="221"/>
    </location>
</feature>
<feature type="domain" description="C2H2-type" evidence="7">
    <location>
        <begin position="365"/>
        <end position="388"/>
    </location>
</feature>
<dbReference type="InterPro" id="IPR013087">
    <property type="entry name" value="Znf_C2H2_type"/>
</dbReference>
<dbReference type="SUPFAM" id="SSF57667">
    <property type="entry name" value="beta-beta-alpha zinc fingers"/>
    <property type="match status" value="3"/>
</dbReference>
<dbReference type="STRING" id="6182.A0A4Z2DG65"/>
<dbReference type="FunFam" id="3.30.160.60:FF:000557">
    <property type="entry name" value="zinc finger and SCAN domain-containing protein 29"/>
    <property type="match status" value="1"/>
</dbReference>
<evidence type="ECO:0000313" key="9">
    <source>
        <dbReference type="Proteomes" id="UP000311919"/>
    </source>
</evidence>
<evidence type="ECO:0000256" key="1">
    <source>
        <dbReference type="ARBA" id="ARBA00022723"/>
    </source>
</evidence>
<dbReference type="Gene3D" id="3.30.160.60">
    <property type="entry name" value="Classic Zinc Finger"/>
    <property type="match status" value="6"/>
</dbReference>
<evidence type="ECO:0000256" key="5">
    <source>
        <dbReference type="PROSITE-ProRule" id="PRU00042"/>
    </source>
</evidence>
<feature type="compositionally biased region" description="Polar residues" evidence="6">
    <location>
        <begin position="53"/>
        <end position="63"/>
    </location>
</feature>
<dbReference type="PANTHER" id="PTHR16515:SF35">
    <property type="entry name" value="FEZ FAMILY ZINC FINGER PROTEIN 2"/>
    <property type="match status" value="1"/>
</dbReference>
<dbReference type="InterPro" id="IPR036236">
    <property type="entry name" value="Znf_C2H2_sf"/>
</dbReference>
<dbReference type="PROSITE" id="PS50157">
    <property type="entry name" value="ZINC_FINGER_C2H2_2"/>
    <property type="match status" value="6"/>
</dbReference>
<dbReference type="OrthoDB" id="5062908at2759"/>
<dbReference type="EMBL" id="SKCS01000148">
    <property type="protein sequence ID" value="TNN15388.1"/>
    <property type="molecule type" value="Genomic_DNA"/>
</dbReference>
<keyword evidence="3 5" id="KW-0863">Zinc-finger</keyword>
<reference evidence="8 9" key="1">
    <citation type="submission" date="2019-03" db="EMBL/GenBank/DDBJ databases">
        <title>An improved genome assembly of the fluke Schistosoma japonicum.</title>
        <authorList>
            <person name="Hu W."/>
            <person name="Luo F."/>
            <person name="Yin M."/>
            <person name="Mo X."/>
            <person name="Sun C."/>
            <person name="Wu Q."/>
            <person name="Zhu B."/>
            <person name="Xiang M."/>
            <person name="Wang J."/>
            <person name="Wang Y."/>
            <person name="Zhang T."/>
            <person name="Xu B."/>
            <person name="Zheng H."/>
            <person name="Feng Z."/>
        </authorList>
    </citation>
    <scope>NUCLEOTIDE SEQUENCE [LARGE SCALE GENOMIC DNA]</scope>
    <source>
        <strain evidence="8">HuSjv2</strain>
        <tissue evidence="8">Worms</tissue>
    </source>
</reference>
<sequence length="462" mass="52746">MTTSLGNFSIDRLIDHAQLTISHVRSTRSTVSQLDSNLSSQWSSNNNNDNDRPVSTITPSCNVGQNLFTPNTTYTKDQKSQKQKSMTDVNKIFTTVPSSDNTTESVVCNTSRSNNMKKQSDYSLNDVINRTRQFDNSVYSDMDNKHSDNRNITLKNTSLTGKSMVVEKLWTSNDDYNLGVKVVGQNNNGNIGSDDDNSEDLFGEETIDDEKKSNSDFNASTSKTYSCPECGKVFTAHYNLTRHMPIHTGARPFICKVCNKGFRQASTLCRHKIIHTSEKPHICWICGKAFNRSSTLNTHSRIHQGYKPFTCEVCGKGFHQKGNYKNHKLTHSTEKQYKCHICHKAFHQVYNLSFHMHTHQAKKPYICNICDKGFCRNFDLKKHIRKLHPTSIINDGPNCKFEENKRVINLKANMDNDNRSNKLTNVLLNTYSSHCTFDMKSQNQNTFTKIIIILIVICFLWM</sequence>
<feature type="domain" description="C2H2-type" evidence="7">
    <location>
        <begin position="309"/>
        <end position="336"/>
    </location>
</feature>
<dbReference type="PROSITE" id="PS00028">
    <property type="entry name" value="ZINC_FINGER_C2H2_1"/>
    <property type="match status" value="6"/>
</dbReference>
<gene>
    <name evidence="8" type="ORF">EWB00_001274</name>
</gene>
<dbReference type="FunFam" id="3.30.160.60:FF:000227">
    <property type="entry name" value="fez family zinc finger protein 1"/>
    <property type="match status" value="1"/>
</dbReference>
<keyword evidence="1" id="KW-0479">Metal-binding</keyword>
<feature type="compositionally biased region" description="Low complexity" evidence="6">
    <location>
        <begin position="37"/>
        <end position="48"/>
    </location>
</feature>
<name>A0A4Z2DG65_SCHJA</name>
<dbReference type="FunFam" id="3.30.160.60:FF:000164">
    <property type="entry name" value="Fez family zinc finger protein 2"/>
    <property type="match status" value="1"/>
</dbReference>
<dbReference type="FunFam" id="3.30.160.60:FF:000100">
    <property type="entry name" value="Zinc finger 45-like"/>
    <property type="match status" value="1"/>
</dbReference>
<comment type="caution">
    <text evidence="8">The sequence shown here is derived from an EMBL/GenBank/DDBJ whole genome shotgun (WGS) entry which is preliminary data.</text>
</comment>
<keyword evidence="9" id="KW-1185">Reference proteome</keyword>
<protein>
    <submittedName>
        <fullName evidence="8">Fez family zinc finger protein</fullName>
    </submittedName>
</protein>
<evidence type="ECO:0000256" key="3">
    <source>
        <dbReference type="ARBA" id="ARBA00022771"/>
    </source>
</evidence>
<dbReference type="Pfam" id="PF00096">
    <property type="entry name" value="zf-C2H2"/>
    <property type="match status" value="5"/>
</dbReference>
<keyword evidence="4" id="KW-0862">Zinc</keyword>
<dbReference type="AlphaFoldDB" id="A0A4Z2DG65"/>
<evidence type="ECO:0000313" key="8">
    <source>
        <dbReference type="EMBL" id="TNN15388.1"/>
    </source>
</evidence>
<evidence type="ECO:0000256" key="2">
    <source>
        <dbReference type="ARBA" id="ARBA00022737"/>
    </source>
</evidence>
<keyword evidence="2" id="KW-0677">Repeat</keyword>
<evidence type="ECO:0000259" key="7">
    <source>
        <dbReference type="PROSITE" id="PS50157"/>
    </source>
</evidence>
<feature type="compositionally biased region" description="Acidic residues" evidence="6">
    <location>
        <begin position="193"/>
        <end position="208"/>
    </location>
</feature>
<organism evidence="8 9">
    <name type="scientific">Schistosoma japonicum</name>
    <name type="common">Blood fluke</name>
    <dbReference type="NCBI Taxonomy" id="6182"/>
    <lineage>
        <taxon>Eukaryota</taxon>
        <taxon>Metazoa</taxon>
        <taxon>Spiralia</taxon>
        <taxon>Lophotrochozoa</taxon>
        <taxon>Platyhelminthes</taxon>
        <taxon>Trematoda</taxon>
        <taxon>Digenea</taxon>
        <taxon>Strigeidida</taxon>
        <taxon>Schistosomatoidea</taxon>
        <taxon>Schistosomatidae</taxon>
        <taxon>Schistosoma</taxon>
    </lineage>
</organism>
<feature type="domain" description="C2H2-type" evidence="7">
    <location>
        <begin position="337"/>
        <end position="364"/>
    </location>
</feature>
<accession>A0A4Z2DG65</accession>
<dbReference type="GO" id="GO:0010468">
    <property type="term" value="P:regulation of gene expression"/>
    <property type="evidence" value="ECO:0007669"/>
    <property type="project" value="TreeGrafter"/>
</dbReference>
<evidence type="ECO:0000256" key="4">
    <source>
        <dbReference type="ARBA" id="ARBA00022833"/>
    </source>
</evidence>
<dbReference type="PANTHER" id="PTHR16515">
    <property type="entry name" value="PR DOMAIN ZINC FINGER PROTEIN"/>
    <property type="match status" value="1"/>
</dbReference>
<feature type="domain" description="C2H2-type" evidence="7">
    <location>
        <begin position="281"/>
        <end position="308"/>
    </location>
</feature>